<gene>
    <name evidence="8" type="ORF">R8Z58_16050</name>
</gene>
<accession>A0ABU4H4P4</accession>
<evidence type="ECO:0000313" key="9">
    <source>
        <dbReference type="Proteomes" id="UP001283109"/>
    </source>
</evidence>
<evidence type="ECO:0000256" key="5">
    <source>
        <dbReference type="PROSITE-ProRule" id="PRU00169"/>
    </source>
</evidence>
<evidence type="ECO:0000259" key="6">
    <source>
        <dbReference type="PROSITE" id="PS50043"/>
    </source>
</evidence>
<keyword evidence="9" id="KW-1185">Reference proteome</keyword>
<dbReference type="CDD" id="cd06170">
    <property type="entry name" value="LuxR_C_like"/>
    <property type="match status" value="1"/>
</dbReference>
<dbReference type="PROSITE" id="PS50043">
    <property type="entry name" value="HTH_LUXR_2"/>
    <property type="match status" value="1"/>
</dbReference>
<dbReference type="InterPro" id="IPR058245">
    <property type="entry name" value="NreC/VraR/RcsB-like_REC"/>
</dbReference>
<dbReference type="Pfam" id="PF00072">
    <property type="entry name" value="Response_reg"/>
    <property type="match status" value="1"/>
</dbReference>
<name>A0ABU4H4P4_9MICO</name>
<evidence type="ECO:0000259" key="7">
    <source>
        <dbReference type="PROSITE" id="PS50110"/>
    </source>
</evidence>
<dbReference type="Gene3D" id="3.40.50.2300">
    <property type="match status" value="1"/>
</dbReference>
<dbReference type="SMART" id="SM00448">
    <property type="entry name" value="REC"/>
    <property type="match status" value="1"/>
</dbReference>
<keyword evidence="4" id="KW-0804">Transcription</keyword>
<evidence type="ECO:0000256" key="2">
    <source>
        <dbReference type="ARBA" id="ARBA00023015"/>
    </source>
</evidence>
<evidence type="ECO:0000313" key="8">
    <source>
        <dbReference type="EMBL" id="MDW4574293.1"/>
    </source>
</evidence>
<dbReference type="RefSeq" id="WP_318354790.1">
    <property type="nucleotide sequence ID" value="NZ_JAWQEV010000006.1"/>
</dbReference>
<dbReference type="Pfam" id="PF00196">
    <property type="entry name" value="GerE"/>
    <property type="match status" value="1"/>
</dbReference>
<dbReference type="Proteomes" id="UP001283109">
    <property type="component" value="Unassembled WGS sequence"/>
</dbReference>
<proteinExistence type="predicted"/>
<dbReference type="PANTHER" id="PTHR43214:SF24">
    <property type="entry name" value="TRANSCRIPTIONAL REGULATORY PROTEIN NARL-RELATED"/>
    <property type="match status" value="1"/>
</dbReference>
<dbReference type="InterPro" id="IPR011006">
    <property type="entry name" value="CheY-like_superfamily"/>
</dbReference>
<reference evidence="8 9" key="1">
    <citation type="submission" date="2023-11" db="EMBL/GenBank/DDBJ databases">
        <title>Draft genome sequence of Microbacterium arthrosphaerae JCM 30492.</title>
        <authorList>
            <person name="Zhang G."/>
            <person name="Ding Y."/>
        </authorList>
    </citation>
    <scope>NUCLEOTIDE SEQUENCE [LARGE SCALE GENOMIC DNA]</scope>
    <source>
        <strain evidence="8 9">JCM 30492</strain>
    </source>
</reference>
<dbReference type="EMBL" id="JAWQEV010000006">
    <property type="protein sequence ID" value="MDW4574293.1"/>
    <property type="molecule type" value="Genomic_DNA"/>
</dbReference>
<dbReference type="PROSITE" id="PS50110">
    <property type="entry name" value="RESPONSE_REGULATORY"/>
    <property type="match status" value="1"/>
</dbReference>
<keyword evidence="2" id="KW-0805">Transcription regulation</keyword>
<dbReference type="SMART" id="SM00421">
    <property type="entry name" value="HTH_LUXR"/>
    <property type="match status" value="1"/>
</dbReference>
<sequence length="232" mass="24435">MNPLDADGVAGDTAAAGRGIRVLIVDDHALVRSGIRGLLEAADLVVVGEASNGQEAVAAVRTLAPDVVLMDIRMPGMDGIEATGVIAAGPDAPRVLVLTTFDLDEYVYRALAAGASGFLLKDAPPERLVDAVRTVAAGEALLAPEVTRRLIERYLGAPPPDAHPPVDLTPREQEIWLCIARGRSNLEIGQELYLSEATVKAHVTRLLSKLGVRDRVQAVVAAYETGLVRPGA</sequence>
<dbReference type="CDD" id="cd17535">
    <property type="entry name" value="REC_NarL-like"/>
    <property type="match status" value="1"/>
</dbReference>
<protein>
    <submittedName>
        <fullName evidence="8">Response regulator transcription factor</fullName>
    </submittedName>
</protein>
<evidence type="ECO:0000256" key="1">
    <source>
        <dbReference type="ARBA" id="ARBA00022553"/>
    </source>
</evidence>
<dbReference type="PANTHER" id="PTHR43214">
    <property type="entry name" value="TWO-COMPONENT RESPONSE REGULATOR"/>
    <property type="match status" value="1"/>
</dbReference>
<keyword evidence="3" id="KW-0238">DNA-binding</keyword>
<dbReference type="PROSITE" id="PS00622">
    <property type="entry name" value="HTH_LUXR_1"/>
    <property type="match status" value="1"/>
</dbReference>
<evidence type="ECO:0000256" key="3">
    <source>
        <dbReference type="ARBA" id="ARBA00023125"/>
    </source>
</evidence>
<keyword evidence="1 5" id="KW-0597">Phosphoprotein</keyword>
<evidence type="ECO:0000256" key="4">
    <source>
        <dbReference type="ARBA" id="ARBA00023163"/>
    </source>
</evidence>
<dbReference type="InterPro" id="IPR016032">
    <property type="entry name" value="Sig_transdc_resp-reg_C-effctor"/>
</dbReference>
<feature type="domain" description="HTH luxR-type" evidence="6">
    <location>
        <begin position="161"/>
        <end position="226"/>
    </location>
</feature>
<feature type="domain" description="Response regulatory" evidence="7">
    <location>
        <begin position="21"/>
        <end position="136"/>
    </location>
</feature>
<dbReference type="InterPro" id="IPR000792">
    <property type="entry name" value="Tscrpt_reg_LuxR_C"/>
</dbReference>
<dbReference type="InterPro" id="IPR001789">
    <property type="entry name" value="Sig_transdc_resp-reg_receiver"/>
</dbReference>
<dbReference type="InterPro" id="IPR039420">
    <property type="entry name" value="WalR-like"/>
</dbReference>
<comment type="caution">
    <text evidence="8">The sequence shown here is derived from an EMBL/GenBank/DDBJ whole genome shotgun (WGS) entry which is preliminary data.</text>
</comment>
<feature type="modified residue" description="4-aspartylphosphate" evidence="5">
    <location>
        <position position="71"/>
    </location>
</feature>
<dbReference type="SUPFAM" id="SSF46894">
    <property type="entry name" value="C-terminal effector domain of the bipartite response regulators"/>
    <property type="match status" value="1"/>
</dbReference>
<organism evidence="8 9">
    <name type="scientific">Microbacterium arthrosphaerae</name>
    <dbReference type="NCBI Taxonomy" id="792652"/>
    <lineage>
        <taxon>Bacteria</taxon>
        <taxon>Bacillati</taxon>
        <taxon>Actinomycetota</taxon>
        <taxon>Actinomycetes</taxon>
        <taxon>Micrococcales</taxon>
        <taxon>Microbacteriaceae</taxon>
        <taxon>Microbacterium</taxon>
    </lineage>
</organism>
<dbReference type="SUPFAM" id="SSF52172">
    <property type="entry name" value="CheY-like"/>
    <property type="match status" value="1"/>
</dbReference>
<dbReference type="PRINTS" id="PR00038">
    <property type="entry name" value="HTHLUXR"/>
</dbReference>